<feature type="transmembrane region" description="Helical" evidence="1">
    <location>
        <begin position="466"/>
        <end position="486"/>
    </location>
</feature>
<dbReference type="AlphaFoldDB" id="A0A918CK84"/>
<comment type="caution">
    <text evidence="2">The sequence shown here is derived from an EMBL/GenBank/DDBJ whole genome shotgun (WGS) entry which is preliminary data.</text>
</comment>
<feature type="transmembrane region" description="Helical" evidence="1">
    <location>
        <begin position="189"/>
        <end position="208"/>
    </location>
</feature>
<gene>
    <name evidence="2" type="ORF">GCM10010196_22940</name>
</gene>
<feature type="transmembrane region" description="Helical" evidence="1">
    <location>
        <begin position="156"/>
        <end position="177"/>
    </location>
</feature>
<feature type="transmembrane region" description="Helical" evidence="1">
    <location>
        <begin position="439"/>
        <end position="459"/>
    </location>
</feature>
<protein>
    <submittedName>
        <fullName evidence="2">Exporter of polyketide antibiotics</fullName>
    </submittedName>
</protein>
<feature type="transmembrane region" description="Helical" evidence="1">
    <location>
        <begin position="241"/>
        <end position="262"/>
    </location>
</feature>
<feature type="transmembrane region" description="Helical" evidence="1">
    <location>
        <begin position="348"/>
        <end position="366"/>
    </location>
</feature>
<keyword evidence="1" id="KW-0472">Membrane</keyword>
<reference evidence="2" key="1">
    <citation type="journal article" date="2014" name="Int. J. Syst. Evol. Microbiol.">
        <title>Complete genome sequence of Corynebacterium casei LMG S-19264T (=DSM 44701T), isolated from a smear-ripened cheese.</title>
        <authorList>
            <consortium name="US DOE Joint Genome Institute (JGI-PGF)"/>
            <person name="Walter F."/>
            <person name="Albersmeier A."/>
            <person name="Kalinowski J."/>
            <person name="Ruckert C."/>
        </authorList>
    </citation>
    <scope>NUCLEOTIDE SEQUENCE</scope>
    <source>
        <strain evidence="2">JCM 3346</strain>
    </source>
</reference>
<dbReference type="Proteomes" id="UP000610303">
    <property type="component" value="Unassembled WGS sequence"/>
</dbReference>
<feature type="transmembrane region" description="Helical" evidence="1">
    <location>
        <begin position="301"/>
        <end position="322"/>
    </location>
</feature>
<feature type="transmembrane region" description="Helical" evidence="1">
    <location>
        <begin position="74"/>
        <end position="97"/>
    </location>
</feature>
<dbReference type="EMBL" id="BMRJ01000002">
    <property type="protein sequence ID" value="GGR28551.1"/>
    <property type="molecule type" value="Genomic_DNA"/>
</dbReference>
<evidence type="ECO:0000256" key="1">
    <source>
        <dbReference type="SAM" id="Phobius"/>
    </source>
</evidence>
<name>A0A918CK84_AGRME</name>
<reference evidence="2" key="2">
    <citation type="submission" date="2020-09" db="EMBL/GenBank/DDBJ databases">
        <authorList>
            <person name="Sun Q."/>
            <person name="Ohkuma M."/>
        </authorList>
    </citation>
    <scope>NUCLEOTIDE SEQUENCE</scope>
    <source>
        <strain evidence="2">JCM 3346</strain>
    </source>
</reference>
<feature type="transmembrane region" description="Helical" evidence="1">
    <location>
        <begin position="127"/>
        <end position="150"/>
    </location>
</feature>
<proteinExistence type="predicted"/>
<sequence>MSALGALLGQRLRRDRWQLVLWVGGTALLALAAVGGVQQSYGTEADRQEVLAAVAANPVIMLFRGLPSGAELDAFTLFLILPFLAMMAAFMSSFLAVRHSRMDEELGRAELVAATPAGRTAPLVATVLHGIGANLALAALVAACFAGAGYAPLGSIVSGIAAAAVGLVFLGVGLVAAQLMRTSRGANSLGVWVLLGSFLVCGLGNALGTPSSDLQRIESSWLTWLSPFGWAENARPFADDAWWPLALCAAVAVALTALAFALQRLRDLDGSFIAERAGRLEAPASLGSPLGLVWRLARGSVVGWTVGGLLTGVLATSLGAVIDEIGTKIPAVEELFAALSKGGSLEQGMVVIFFTIVGVLAACAAVQTVTRARQEETHGTAEQVLAAPVGRVRWLWAFLLVGLGAAVAVCAAAVLGAWLGVQAKGADASLAWDALVAGAGQLAAAAVFLVLTALVFVLAPRLTIALGWVLVLVALLLGMFGPLFGLPDWVTNLSPVAVTPVATTDGVDAKGLWWLLGVVAAGGVLALGLMRRRELAAGD</sequence>
<accession>A0A918CK84</accession>
<keyword evidence="1" id="KW-0812">Transmembrane</keyword>
<organism evidence="2 3">
    <name type="scientific">Agromyces mediolanus</name>
    <name type="common">Corynebacterium mediolanum</name>
    <dbReference type="NCBI Taxonomy" id="41986"/>
    <lineage>
        <taxon>Bacteria</taxon>
        <taxon>Bacillati</taxon>
        <taxon>Actinomycetota</taxon>
        <taxon>Actinomycetes</taxon>
        <taxon>Micrococcales</taxon>
        <taxon>Microbacteriaceae</taxon>
        <taxon>Agromyces</taxon>
    </lineage>
</organism>
<keyword evidence="1" id="KW-1133">Transmembrane helix</keyword>
<keyword evidence="3" id="KW-1185">Reference proteome</keyword>
<dbReference type="RefSeq" id="WP_189085486.1">
    <property type="nucleotide sequence ID" value="NZ_BMRJ01000002.1"/>
</dbReference>
<feature type="transmembrane region" description="Helical" evidence="1">
    <location>
        <begin position="394"/>
        <end position="419"/>
    </location>
</feature>
<evidence type="ECO:0000313" key="3">
    <source>
        <dbReference type="Proteomes" id="UP000610303"/>
    </source>
</evidence>
<feature type="transmembrane region" description="Helical" evidence="1">
    <location>
        <begin position="20"/>
        <end position="38"/>
    </location>
</feature>
<evidence type="ECO:0000313" key="2">
    <source>
        <dbReference type="EMBL" id="GGR28551.1"/>
    </source>
</evidence>
<feature type="transmembrane region" description="Helical" evidence="1">
    <location>
        <begin position="511"/>
        <end position="530"/>
    </location>
</feature>